<evidence type="ECO:0000256" key="4">
    <source>
        <dbReference type="SAM" id="Phobius"/>
    </source>
</evidence>
<evidence type="ECO:0000256" key="1">
    <source>
        <dbReference type="ARBA" id="ARBA00022676"/>
    </source>
</evidence>
<proteinExistence type="predicted"/>
<comment type="caution">
    <text evidence="6">The sequence shown here is derived from an EMBL/GenBank/DDBJ whole genome shotgun (WGS) entry which is preliminary data.</text>
</comment>
<dbReference type="PANTHER" id="PTHR12526">
    <property type="entry name" value="GLYCOSYLTRANSFERASE"/>
    <property type="match status" value="1"/>
</dbReference>
<evidence type="ECO:0000259" key="5">
    <source>
        <dbReference type="Pfam" id="PF13579"/>
    </source>
</evidence>
<dbReference type="GO" id="GO:0016757">
    <property type="term" value="F:glycosyltransferase activity"/>
    <property type="evidence" value="ECO:0007669"/>
    <property type="project" value="UniProtKB-KW"/>
</dbReference>
<organism evidence="6 7">
    <name type="scientific">Spirilliplanes yamanashiensis</name>
    <dbReference type="NCBI Taxonomy" id="42233"/>
    <lineage>
        <taxon>Bacteria</taxon>
        <taxon>Bacillati</taxon>
        <taxon>Actinomycetota</taxon>
        <taxon>Actinomycetes</taxon>
        <taxon>Micromonosporales</taxon>
        <taxon>Micromonosporaceae</taxon>
        <taxon>Spirilliplanes</taxon>
    </lineage>
</organism>
<feature type="compositionally biased region" description="Basic residues" evidence="3">
    <location>
        <begin position="399"/>
        <end position="408"/>
    </location>
</feature>
<dbReference type="InterPro" id="IPR028098">
    <property type="entry name" value="Glyco_trans_4-like_N"/>
</dbReference>
<dbReference type="AlphaFoldDB" id="A0A8J3YBT0"/>
<dbReference type="RefSeq" id="WP_203940213.1">
    <property type="nucleotide sequence ID" value="NZ_BAAAGJ010000006.1"/>
</dbReference>
<dbReference type="Gene3D" id="3.40.50.2000">
    <property type="entry name" value="Glycogen Phosphorylase B"/>
    <property type="match status" value="2"/>
</dbReference>
<accession>A0A8J3YBT0</accession>
<evidence type="ECO:0000256" key="3">
    <source>
        <dbReference type="SAM" id="MobiDB-lite"/>
    </source>
</evidence>
<feature type="domain" description="Glycosyltransferase subfamily 4-like N-terminal" evidence="5">
    <location>
        <begin position="17"/>
        <end position="185"/>
    </location>
</feature>
<keyword evidence="7" id="KW-1185">Reference proteome</keyword>
<dbReference type="Proteomes" id="UP000652013">
    <property type="component" value="Unassembled WGS sequence"/>
</dbReference>
<protein>
    <recommendedName>
        <fullName evidence="5">Glycosyltransferase subfamily 4-like N-terminal domain-containing protein</fullName>
    </recommendedName>
</protein>
<name>A0A8J3YBT0_9ACTN</name>
<evidence type="ECO:0000256" key="2">
    <source>
        <dbReference type="ARBA" id="ARBA00022679"/>
    </source>
</evidence>
<dbReference type="SUPFAM" id="SSF53756">
    <property type="entry name" value="UDP-Glycosyltransferase/glycogen phosphorylase"/>
    <property type="match status" value="1"/>
</dbReference>
<sequence length="424" mass="46249">MPETCVVREHYVPQDSRVARDIAALVAAGHRVDVICLRDAGQPRVERRPGVTVWRLPLRHSRGRRGLRYAGEYAAFFAMASALVTALHVRRRYRLIQVHSLPDVLVFAAAVPRLFGARVLLDLQECMPEFFATKFGVDAGHPLVRLIGRLEQRSIRFADAVITPTAQMREVFVGRGADPGKVAVVMDGADEDTFRPAPASDAARPADGSFTLVSHGTVEAHYGLDTVIEAVALLRDELPGLRLRIYGDGSDLPRLRELAARLGVAGRVWFSGGFVPIGELVAGIAAADAGIVAMRRDAFRDVSLAGKMFDFIAMGKPVLSSRTRSVEQTLGPDCVALFESGDAADLARALRLLHGDPERGAAMARRAREVAAGFQWSRQREVYTGTVDRLLTAPPARSVPRRVPRQRRRVSDVSDARAAAPPPH</sequence>
<keyword evidence="2" id="KW-0808">Transferase</keyword>
<feature type="region of interest" description="Disordered" evidence="3">
    <location>
        <begin position="397"/>
        <end position="424"/>
    </location>
</feature>
<evidence type="ECO:0000313" key="7">
    <source>
        <dbReference type="Proteomes" id="UP000652013"/>
    </source>
</evidence>
<reference evidence="6" key="1">
    <citation type="submission" date="2021-01" db="EMBL/GenBank/DDBJ databases">
        <title>Whole genome shotgun sequence of Spirilliplanes yamanashiensis NBRC 15828.</title>
        <authorList>
            <person name="Komaki H."/>
            <person name="Tamura T."/>
        </authorList>
    </citation>
    <scope>NUCLEOTIDE SEQUENCE</scope>
    <source>
        <strain evidence="6">NBRC 15828</strain>
    </source>
</reference>
<keyword evidence="4" id="KW-1133">Transmembrane helix</keyword>
<dbReference type="Pfam" id="PF13579">
    <property type="entry name" value="Glyco_trans_4_4"/>
    <property type="match status" value="1"/>
</dbReference>
<dbReference type="EMBL" id="BOOY01000030">
    <property type="protein sequence ID" value="GIJ05002.1"/>
    <property type="molecule type" value="Genomic_DNA"/>
</dbReference>
<keyword evidence="4" id="KW-0472">Membrane</keyword>
<dbReference type="PANTHER" id="PTHR12526:SF639">
    <property type="entry name" value="GLYCOSYL TRANSFERASE GROUP 1"/>
    <property type="match status" value="1"/>
</dbReference>
<dbReference type="Pfam" id="PF13692">
    <property type="entry name" value="Glyco_trans_1_4"/>
    <property type="match status" value="1"/>
</dbReference>
<gene>
    <name evidence="6" type="ORF">Sya03_43540</name>
</gene>
<feature type="transmembrane region" description="Helical" evidence="4">
    <location>
        <begin position="69"/>
        <end position="89"/>
    </location>
</feature>
<keyword evidence="4" id="KW-0812">Transmembrane</keyword>
<keyword evidence="1" id="KW-0328">Glycosyltransferase</keyword>
<evidence type="ECO:0000313" key="6">
    <source>
        <dbReference type="EMBL" id="GIJ05002.1"/>
    </source>
</evidence>